<keyword evidence="2" id="KW-0808">Transferase</keyword>
<dbReference type="GO" id="GO:0008080">
    <property type="term" value="F:N-acetyltransferase activity"/>
    <property type="evidence" value="ECO:0007669"/>
    <property type="project" value="InterPro"/>
</dbReference>
<organism evidence="5 6">
    <name type="scientific">Phyllachora maydis</name>
    <dbReference type="NCBI Taxonomy" id="1825666"/>
    <lineage>
        <taxon>Eukaryota</taxon>
        <taxon>Fungi</taxon>
        <taxon>Dikarya</taxon>
        <taxon>Ascomycota</taxon>
        <taxon>Pezizomycotina</taxon>
        <taxon>Sordariomycetes</taxon>
        <taxon>Sordariomycetidae</taxon>
        <taxon>Phyllachorales</taxon>
        <taxon>Phyllachoraceae</taxon>
        <taxon>Phyllachora</taxon>
    </lineage>
</organism>
<dbReference type="Gene3D" id="3.40.630.30">
    <property type="match status" value="1"/>
</dbReference>
<dbReference type="InterPro" id="IPR016181">
    <property type="entry name" value="Acyl_CoA_acyltransferase"/>
</dbReference>
<reference evidence="5" key="1">
    <citation type="journal article" date="2023" name="Mol. Plant Microbe Interact.">
        <title>Elucidating the Obligate Nature and Biological Capacity of an Invasive Fungal Corn Pathogen.</title>
        <authorList>
            <person name="MacCready J.S."/>
            <person name="Roggenkamp E.M."/>
            <person name="Gdanetz K."/>
            <person name="Chilvers M.I."/>
        </authorList>
    </citation>
    <scope>NUCLEOTIDE SEQUENCE</scope>
    <source>
        <strain evidence="5">PM02</strain>
    </source>
</reference>
<evidence type="ECO:0000256" key="1">
    <source>
        <dbReference type="ARBA" id="ARBA00009342"/>
    </source>
</evidence>
<keyword evidence="6" id="KW-1185">Reference proteome</keyword>
<accession>A0AAD9I794</accession>
<proteinExistence type="inferred from homology"/>
<evidence type="ECO:0000259" key="4">
    <source>
        <dbReference type="Pfam" id="PF13302"/>
    </source>
</evidence>
<dbReference type="PANTHER" id="PTHR13256:SF16">
    <property type="entry name" value="ALPHA_BETA-TUBULIN-N-ACETYLTRANSFERASE 9"/>
    <property type="match status" value="1"/>
</dbReference>
<evidence type="ECO:0000256" key="3">
    <source>
        <dbReference type="ARBA" id="ARBA00023315"/>
    </source>
</evidence>
<protein>
    <recommendedName>
        <fullName evidence="4">N-acetyltransferase domain-containing protein</fullName>
    </recommendedName>
</protein>
<dbReference type="Pfam" id="PF13302">
    <property type="entry name" value="Acetyltransf_3"/>
    <property type="match status" value="1"/>
</dbReference>
<comment type="similarity">
    <text evidence="1">Belongs to the acetyltransferase family. GNAT subfamily.</text>
</comment>
<comment type="caution">
    <text evidence="5">The sequence shown here is derived from an EMBL/GenBank/DDBJ whole genome shotgun (WGS) entry which is preliminary data.</text>
</comment>
<dbReference type="PANTHER" id="PTHR13256">
    <property type="entry name" value="N-ACETYLTRANSFERASE 9"/>
    <property type="match status" value="1"/>
</dbReference>
<evidence type="ECO:0000256" key="2">
    <source>
        <dbReference type="ARBA" id="ARBA00022679"/>
    </source>
</evidence>
<dbReference type="SUPFAM" id="SSF55729">
    <property type="entry name" value="Acyl-CoA N-acyltransferases (Nat)"/>
    <property type="match status" value="1"/>
</dbReference>
<evidence type="ECO:0000313" key="6">
    <source>
        <dbReference type="Proteomes" id="UP001217918"/>
    </source>
</evidence>
<dbReference type="Proteomes" id="UP001217918">
    <property type="component" value="Unassembled WGS sequence"/>
</dbReference>
<feature type="domain" description="N-acetyltransferase" evidence="4">
    <location>
        <begin position="14"/>
        <end position="208"/>
    </location>
</feature>
<dbReference type="EMBL" id="JAQQPM010000006">
    <property type="protein sequence ID" value="KAK2072516.1"/>
    <property type="molecule type" value="Genomic_DNA"/>
</dbReference>
<dbReference type="InterPro" id="IPR039135">
    <property type="entry name" value="NAT9-like"/>
</dbReference>
<keyword evidence="3" id="KW-0012">Acyltransferase</keyword>
<dbReference type="InterPro" id="IPR000182">
    <property type="entry name" value="GNAT_dom"/>
</dbReference>
<name>A0AAD9I794_9PEZI</name>
<sequence>MRCNENTAISTSAVLLVPYDRRHVGQYHGWLEDPAIREATASERLTLEEEYENQESWRASHDKLTFILCQPLPPTEPGDATAVVVPDEADAPARMMGDINLFLHPHEEDEDEKGERGGLPERPRCVGEVDVMIAQEKDRGRGLGKAAVATFLHHVLGHADAILGEYGAAQKRAGDDDDDGAGPELTMLMAKIHKDNGASIALFKGLGFAQRGGVDYFGEIKLVLCAFETLRESVPPGYRELVYTGQRTCLLK</sequence>
<evidence type="ECO:0000313" key="5">
    <source>
        <dbReference type="EMBL" id="KAK2072516.1"/>
    </source>
</evidence>
<dbReference type="AlphaFoldDB" id="A0AAD9I794"/>
<gene>
    <name evidence="5" type="ORF">P8C59_006864</name>
</gene>